<dbReference type="Gene3D" id="3.30.450.20">
    <property type="entry name" value="PAS domain"/>
    <property type="match status" value="1"/>
</dbReference>
<feature type="domain" description="GGDEF" evidence="3">
    <location>
        <begin position="162"/>
        <end position="284"/>
    </location>
</feature>
<evidence type="ECO:0000259" key="1">
    <source>
        <dbReference type="PROSITE" id="PS50112"/>
    </source>
</evidence>
<dbReference type="RefSeq" id="WP_090039415.1">
    <property type="nucleotide sequence ID" value="NZ_FOKI01000006.1"/>
</dbReference>
<dbReference type="CDD" id="cd00130">
    <property type="entry name" value="PAS"/>
    <property type="match status" value="1"/>
</dbReference>
<dbReference type="InterPro" id="IPR000160">
    <property type="entry name" value="GGDEF_dom"/>
</dbReference>
<feature type="domain" description="PAS" evidence="1">
    <location>
        <begin position="7"/>
        <end position="81"/>
    </location>
</feature>
<dbReference type="PROSITE" id="PS50887">
    <property type="entry name" value="GGDEF"/>
    <property type="match status" value="1"/>
</dbReference>
<dbReference type="SMART" id="SM00267">
    <property type="entry name" value="GGDEF"/>
    <property type="match status" value="1"/>
</dbReference>
<feature type="domain" description="PAC" evidence="2">
    <location>
        <begin position="82"/>
        <end position="134"/>
    </location>
</feature>
<dbReference type="SUPFAM" id="SSF55785">
    <property type="entry name" value="PYP-like sensor domain (PAS domain)"/>
    <property type="match status" value="1"/>
</dbReference>
<dbReference type="EMBL" id="FOKI01000006">
    <property type="protein sequence ID" value="SFA91806.1"/>
    <property type="molecule type" value="Genomic_DNA"/>
</dbReference>
<dbReference type="InterPro" id="IPR000014">
    <property type="entry name" value="PAS"/>
</dbReference>
<dbReference type="NCBIfam" id="TIGR00229">
    <property type="entry name" value="sensory_box"/>
    <property type="match status" value="1"/>
</dbReference>
<dbReference type="STRING" id="84698.SAMN04488528_100637"/>
<dbReference type="PROSITE" id="PS50112">
    <property type="entry name" value="PAS"/>
    <property type="match status" value="1"/>
</dbReference>
<dbReference type="PROSITE" id="PS50113">
    <property type="entry name" value="PAC"/>
    <property type="match status" value="1"/>
</dbReference>
<keyword evidence="5" id="KW-1185">Reference proteome</keyword>
<gene>
    <name evidence="4" type="ORF">SAMN04488528_100637</name>
</gene>
<dbReference type="InterPro" id="IPR052155">
    <property type="entry name" value="Biofilm_reg_signaling"/>
</dbReference>
<dbReference type="SUPFAM" id="SSF55073">
    <property type="entry name" value="Nucleotide cyclase"/>
    <property type="match status" value="1"/>
</dbReference>
<name>A0A1I0WUW2_9CLOT</name>
<reference evidence="4 5" key="1">
    <citation type="submission" date="2016-10" db="EMBL/GenBank/DDBJ databases">
        <authorList>
            <person name="de Groot N.N."/>
        </authorList>
    </citation>
    <scope>NUCLEOTIDE SEQUENCE [LARGE SCALE GENOMIC DNA]</scope>
    <source>
        <strain evidence="4 5">DSM 12271</strain>
    </source>
</reference>
<evidence type="ECO:0000313" key="4">
    <source>
        <dbReference type="EMBL" id="SFA91806.1"/>
    </source>
</evidence>
<dbReference type="InterPro" id="IPR029787">
    <property type="entry name" value="Nucleotide_cyclase"/>
</dbReference>
<accession>A0A1I0WUW2</accession>
<dbReference type="Gene3D" id="3.30.70.270">
    <property type="match status" value="1"/>
</dbReference>
<dbReference type="OrthoDB" id="9798833at2"/>
<proteinExistence type="predicted"/>
<sequence length="284" mass="33038">MLGHEDDYNNLKEILDNARDIIYSIDLIPNFKFTYINNAIYDILGYYPKEILMNPNIPFEIVHDDDEKHLRDKIKGTMDYSKPKTSRFFSKSGVYKWIEDYVMPRYNKKGQLSGVYGIARDVTKQKELELELKRLKNKDDLTQVYSRYFLKSTVDKFEGKIGQVGIFLIDIDKLKSVNDTFGHLEGDTFICLVAQSLVENVGKAGCVCRNGGDEFVIIIENKDEDQCKNYYYKLKKESIHFHGENRGFSVGFAHSKGKLINIKKLLEEADKDMYKNKVQEEFIV</sequence>
<evidence type="ECO:0000259" key="2">
    <source>
        <dbReference type="PROSITE" id="PS50113"/>
    </source>
</evidence>
<dbReference type="AlphaFoldDB" id="A0A1I0WUW2"/>
<dbReference type="PANTHER" id="PTHR44757">
    <property type="entry name" value="DIGUANYLATE CYCLASE DGCP"/>
    <property type="match status" value="1"/>
</dbReference>
<dbReference type="InterPro" id="IPR043128">
    <property type="entry name" value="Rev_trsase/Diguanyl_cyclase"/>
</dbReference>
<dbReference type="PANTHER" id="PTHR44757:SF2">
    <property type="entry name" value="BIOFILM ARCHITECTURE MAINTENANCE PROTEIN MBAA"/>
    <property type="match status" value="1"/>
</dbReference>
<evidence type="ECO:0000313" key="5">
    <source>
        <dbReference type="Proteomes" id="UP000198619"/>
    </source>
</evidence>
<protein>
    <submittedName>
        <fullName evidence="4">PAS domain S-box-containing protein/diguanylate cyclase (GGDEF) domain-containing protein</fullName>
    </submittedName>
</protein>
<dbReference type="Pfam" id="PF08447">
    <property type="entry name" value="PAS_3"/>
    <property type="match status" value="1"/>
</dbReference>
<dbReference type="InterPro" id="IPR035965">
    <property type="entry name" value="PAS-like_dom_sf"/>
</dbReference>
<dbReference type="SMART" id="SM00091">
    <property type="entry name" value="PAS"/>
    <property type="match status" value="1"/>
</dbReference>
<dbReference type="InterPro" id="IPR000700">
    <property type="entry name" value="PAS-assoc_C"/>
</dbReference>
<dbReference type="Pfam" id="PF00990">
    <property type="entry name" value="GGDEF"/>
    <property type="match status" value="1"/>
</dbReference>
<dbReference type="NCBIfam" id="TIGR00254">
    <property type="entry name" value="GGDEF"/>
    <property type="match status" value="1"/>
</dbReference>
<dbReference type="InterPro" id="IPR013655">
    <property type="entry name" value="PAS_fold_3"/>
</dbReference>
<organism evidence="4 5">
    <name type="scientific">Clostridium frigidicarnis</name>
    <dbReference type="NCBI Taxonomy" id="84698"/>
    <lineage>
        <taxon>Bacteria</taxon>
        <taxon>Bacillati</taxon>
        <taxon>Bacillota</taxon>
        <taxon>Clostridia</taxon>
        <taxon>Eubacteriales</taxon>
        <taxon>Clostridiaceae</taxon>
        <taxon>Clostridium</taxon>
    </lineage>
</organism>
<dbReference type="CDD" id="cd01949">
    <property type="entry name" value="GGDEF"/>
    <property type="match status" value="1"/>
</dbReference>
<evidence type="ECO:0000259" key="3">
    <source>
        <dbReference type="PROSITE" id="PS50887"/>
    </source>
</evidence>
<dbReference type="Proteomes" id="UP000198619">
    <property type="component" value="Unassembled WGS sequence"/>
</dbReference>